<comment type="caution">
    <text evidence="1">The sequence shown here is derived from an EMBL/GenBank/DDBJ whole genome shotgun (WGS) entry which is preliminary data.</text>
</comment>
<keyword evidence="2" id="KW-1185">Reference proteome</keyword>
<gene>
    <name evidence="1" type="ORF">ACG04R_00340</name>
</gene>
<dbReference type="EMBL" id="JBIGIC010000001">
    <property type="protein sequence ID" value="MFG6485093.1"/>
    <property type="molecule type" value="Genomic_DNA"/>
</dbReference>
<dbReference type="Proteomes" id="UP001606134">
    <property type="component" value="Unassembled WGS sequence"/>
</dbReference>
<proteinExistence type="predicted"/>
<reference evidence="1 2" key="1">
    <citation type="submission" date="2024-08" db="EMBL/GenBank/DDBJ databases">
        <authorList>
            <person name="Lu H."/>
        </authorList>
    </citation>
    <scope>NUCLEOTIDE SEQUENCE [LARGE SCALE GENOMIC DNA]</scope>
    <source>
        <strain evidence="1 2">BYS78W</strain>
    </source>
</reference>
<protein>
    <submittedName>
        <fullName evidence="1">Uncharacterized protein</fullName>
    </submittedName>
</protein>
<evidence type="ECO:0000313" key="2">
    <source>
        <dbReference type="Proteomes" id="UP001606134"/>
    </source>
</evidence>
<dbReference type="RefSeq" id="WP_394405455.1">
    <property type="nucleotide sequence ID" value="NZ_JBIGIC010000001.1"/>
</dbReference>
<evidence type="ECO:0000313" key="1">
    <source>
        <dbReference type="EMBL" id="MFG6485093.1"/>
    </source>
</evidence>
<sequence length="440" mass="48623">MRLAFKVLLWCLMPPLLLVAAWVVCNVGWADAAPQPVPAELQPQAVTLAAADNAFFDGQGLQAPEGESPNAWGQRVWRGDVDAAAKRLPLPTGDDWNCNAGKADCLARWRASAAALMVQMNGARTFGERCWALAGKQAWQEPMPVRRERPADAKPYDAMPLPQFAPVSACMRWLQIAAVLAPDAQQAQAAWAQADALLRLFASGAQTLVGQAVAWSWATRQQQLLAQWSAQRPRGYALPSAWMAQMPARLLTPRAWMAAESHWQRETTVDLLGHGEQMFSTDPGPLQAWAGRHHLGYLPELTAQATAAYWLADLRLYGHLQGPALARAVRSQAEPDASWWRYLRWRNTLGQVLVEVGRPAFGRYALRQADLALYQAALELSQQLNAQAPAGRAAWWARQPVEAGIRERLTLDGDALLIRTWRGEMDPAYAAPVRFPLRPS</sequence>
<name>A0ABW7H5B9_9BURK</name>
<organism evidence="1 2">
    <name type="scientific">Pelomonas candidula</name>
    <dbReference type="NCBI Taxonomy" id="3299025"/>
    <lineage>
        <taxon>Bacteria</taxon>
        <taxon>Pseudomonadati</taxon>
        <taxon>Pseudomonadota</taxon>
        <taxon>Betaproteobacteria</taxon>
        <taxon>Burkholderiales</taxon>
        <taxon>Sphaerotilaceae</taxon>
        <taxon>Roseateles</taxon>
    </lineage>
</organism>
<accession>A0ABW7H5B9</accession>